<proteinExistence type="predicted"/>
<evidence type="ECO:0000313" key="2">
    <source>
        <dbReference type="EMBL" id="XDQ28341.1"/>
    </source>
</evidence>
<reference evidence="2" key="1">
    <citation type="submission" date="2024-07" db="EMBL/GenBank/DDBJ databases">
        <authorList>
            <person name="Yu S.T."/>
        </authorList>
    </citation>
    <scope>NUCLEOTIDE SEQUENCE</scope>
    <source>
        <strain evidence="2">R21</strain>
    </source>
</reference>
<accession>A0AB39PET8</accession>
<evidence type="ECO:0000256" key="1">
    <source>
        <dbReference type="SAM" id="MobiDB-lite"/>
    </source>
</evidence>
<dbReference type="AlphaFoldDB" id="A0AB39PET8"/>
<name>A0AB39PET8_9ACTN</name>
<gene>
    <name evidence="2" type="ORF">AB5J56_28245</name>
</gene>
<feature type="region of interest" description="Disordered" evidence="1">
    <location>
        <begin position="1"/>
        <end position="20"/>
    </location>
</feature>
<organism evidence="2">
    <name type="scientific">Streptomyces sp. R21</name>
    <dbReference type="NCBI Taxonomy" id="3238627"/>
    <lineage>
        <taxon>Bacteria</taxon>
        <taxon>Bacillati</taxon>
        <taxon>Actinomycetota</taxon>
        <taxon>Actinomycetes</taxon>
        <taxon>Kitasatosporales</taxon>
        <taxon>Streptomycetaceae</taxon>
        <taxon>Streptomyces</taxon>
    </lineage>
</organism>
<sequence length="230" mass="25299">MHRTTPAEGKPAMPHPTGRQPLHLWSLSEDVIVRTTEDEVFLTGRFGSERLADPDPVVREALRRMELGPVLPGNIEGRPGEADGSVYLVLLSTLSRLSHLTVRTLALDDLRGPLLSVSPESRQATFSPDELSAADELRLPRDVRLTLESEGVALESSAALHRVVLHRPEAAWVVAMLAWPVTPDAASEALPMHPDVTDGILRYLAAAGMAEPVGNHRHNRIPRMRRPDRI</sequence>
<dbReference type="EMBL" id="CP163435">
    <property type="protein sequence ID" value="XDQ28341.1"/>
    <property type="molecule type" value="Genomic_DNA"/>
</dbReference>
<protein>
    <submittedName>
        <fullName evidence="2">NADH oxidase</fullName>
    </submittedName>
</protein>